<organism evidence="7 8">
    <name type="scientific">Halomicrobium mukohataei (strain ATCC 700874 / DSM 12286 / JCM 9738 / NCIMB 13541)</name>
    <name type="common">Haloarcula mukohataei</name>
    <dbReference type="NCBI Taxonomy" id="485914"/>
    <lineage>
        <taxon>Archaea</taxon>
        <taxon>Methanobacteriati</taxon>
        <taxon>Methanobacteriota</taxon>
        <taxon>Stenosarchaea group</taxon>
        <taxon>Halobacteria</taxon>
        <taxon>Halobacteriales</taxon>
        <taxon>Haloarculaceae</taxon>
        <taxon>Halomicrobium</taxon>
    </lineage>
</organism>
<keyword evidence="5" id="KW-1003">Cell membrane</keyword>
<evidence type="ECO:0000313" key="8">
    <source>
        <dbReference type="Proteomes" id="UP000001746"/>
    </source>
</evidence>
<feature type="transmembrane region" description="Helical" evidence="5">
    <location>
        <begin position="549"/>
        <end position="576"/>
    </location>
</feature>
<feature type="transmembrane region" description="Helical" evidence="5">
    <location>
        <begin position="247"/>
        <end position="269"/>
    </location>
</feature>
<dbReference type="Pfam" id="PF00902">
    <property type="entry name" value="TatC"/>
    <property type="match status" value="2"/>
</dbReference>
<keyword evidence="5" id="KW-0813">Transport</keyword>
<comment type="subcellular location">
    <subcellularLocation>
        <location evidence="5">Cell membrane</location>
        <topology evidence="5">Multi-pass membrane protein</topology>
    </subcellularLocation>
    <subcellularLocation>
        <location evidence="1">Membrane</location>
        <topology evidence="1">Multi-pass membrane protein</topology>
    </subcellularLocation>
</comment>
<dbReference type="AlphaFoldDB" id="C7P1B7"/>
<protein>
    <recommendedName>
        <fullName evidence="5">Sec-independent protein translocase protein TatC</fullName>
    </recommendedName>
</protein>
<dbReference type="PANTHER" id="PTHR30371">
    <property type="entry name" value="SEC-INDEPENDENT PROTEIN TRANSLOCASE PROTEIN TATC"/>
    <property type="match status" value="1"/>
</dbReference>
<dbReference type="HAMAP" id="MF_00902">
    <property type="entry name" value="TatC"/>
    <property type="match status" value="1"/>
</dbReference>
<comment type="subunit">
    <text evidence="5">Forms a complex with TatA.</text>
</comment>
<keyword evidence="2 5" id="KW-0812">Transmembrane</keyword>
<keyword evidence="4 5" id="KW-0472">Membrane</keyword>
<feature type="transmembrane region" description="Helical" evidence="5">
    <location>
        <begin position="44"/>
        <end position="63"/>
    </location>
</feature>
<dbReference type="InterPro" id="IPR002033">
    <property type="entry name" value="TatC"/>
</dbReference>
<evidence type="ECO:0000256" key="6">
    <source>
        <dbReference type="SAM" id="MobiDB-lite"/>
    </source>
</evidence>
<feature type="transmembrane region" description="Helical" evidence="5">
    <location>
        <begin position="94"/>
        <end position="116"/>
    </location>
</feature>
<keyword evidence="5" id="KW-0653">Protein transport</keyword>
<dbReference type="GO" id="GO:0043953">
    <property type="term" value="P:protein transport by the Tat complex"/>
    <property type="evidence" value="ECO:0007669"/>
    <property type="project" value="UniProtKB-UniRule"/>
</dbReference>
<dbReference type="GO" id="GO:0065002">
    <property type="term" value="P:intracellular protein transmembrane transport"/>
    <property type="evidence" value="ECO:0007669"/>
    <property type="project" value="TreeGrafter"/>
</dbReference>
<feature type="transmembrane region" description="Helical" evidence="5">
    <location>
        <begin position="224"/>
        <end position="241"/>
    </location>
</feature>
<feature type="transmembrane region" description="Helical" evidence="5">
    <location>
        <begin position="496"/>
        <end position="516"/>
    </location>
</feature>
<feature type="transmembrane region" description="Helical" evidence="5">
    <location>
        <begin position="185"/>
        <end position="212"/>
    </location>
</feature>
<dbReference type="GO" id="GO:0033281">
    <property type="term" value="C:TAT protein transport complex"/>
    <property type="evidence" value="ECO:0007669"/>
    <property type="project" value="UniProtKB-UniRule"/>
</dbReference>
<dbReference type="eggNOG" id="arCOG04736">
    <property type="taxonomic scope" value="Archaea"/>
</dbReference>
<feature type="transmembrane region" description="Helical" evidence="5">
    <location>
        <begin position="342"/>
        <end position="362"/>
    </location>
</feature>
<evidence type="ECO:0000256" key="1">
    <source>
        <dbReference type="ARBA" id="ARBA00004141"/>
    </source>
</evidence>
<keyword evidence="3 5" id="KW-1133">Transmembrane helix</keyword>
<evidence type="ECO:0000256" key="4">
    <source>
        <dbReference type="ARBA" id="ARBA00023136"/>
    </source>
</evidence>
<feature type="transmembrane region" description="Helical" evidence="5">
    <location>
        <begin position="137"/>
        <end position="156"/>
    </location>
</feature>
<dbReference type="PANTHER" id="PTHR30371:SF0">
    <property type="entry name" value="SEC-INDEPENDENT PROTEIN TRANSLOCASE PROTEIN TATC, CHLOROPLASTIC-RELATED"/>
    <property type="match status" value="1"/>
</dbReference>
<name>C7P1B7_HALMD</name>
<accession>C7P1B7</accession>
<comment type="caution">
    <text evidence="5">Lacks conserved residue(s) required for the propagation of feature annotation.</text>
</comment>
<dbReference type="HOGENOM" id="CLU_359694_0_0_2"/>
<evidence type="ECO:0000313" key="7">
    <source>
        <dbReference type="EMBL" id="ACV47125.1"/>
    </source>
</evidence>
<reference evidence="7 8" key="1">
    <citation type="journal article" date="2009" name="Stand. Genomic Sci.">
        <title>Complete genome sequence of Halomicrobium mukohataei type strain (arg-2).</title>
        <authorList>
            <person name="Tindall B.J."/>
            <person name="Schneider S."/>
            <person name="Lapidus A."/>
            <person name="Copeland A."/>
            <person name="Glavina Del Rio T."/>
            <person name="Nolan M."/>
            <person name="Lucas S."/>
            <person name="Chen F."/>
            <person name="Tice H."/>
            <person name="Cheng J.F."/>
            <person name="Saunders E."/>
            <person name="Bruce D."/>
            <person name="Goodwin L."/>
            <person name="Pitluck S."/>
            <person name="Mikhailova N."/>
            <person name="Pati A."/>
            <person name="Ivanova N."/>
            <person name="Mavrommatis K."/>
            <person name="Chen A."/>
            <person name="Palaniappan K."/>
            <person name="Chain P."/>
            <person name="Land M."/>
            <person name="Hauser L."/>
            <person name="Chang Y.J."/>
            <person name="Jeffries C.D."/>
            <person name="Brettin T."/>
            <person name="Han C."/>
            <person name="Rohde M."/>
            <person name="Goker M."/>
            <person name="Bristow J."/>
            <person name="Eisen J.A."/>
            <person name="Markowitz V."/>
            <person name="Hugenholtz P."/>
            <person name="Klenk H.P."/>
            <person name="Kyrpides N.C."/>
            <person name="Detter J.C."/>
        </authorList>
    </citation>
    <scope>NUCLEOTIDE SEQUENCE [LARGE SCALE GENOMIC DNA]</scope>
    <source>
        <strain evidence="8">ATCC 700874 / DSM 12286 / JCM 9738 / NCIMB 13541</strain>
    </source>
</reference>
<evidence type="ECO:0000256" key="5">
    <source>
        <dbReference type="HAMAP-Rule" id="MF_00902"/>
    </source>
</evidence>
<sequence length="734" mass="79965">MNKLITQSRQVSDQMSTGLDEDTMRSVQSGRETMGSMLRAAQKHLQKVFIVWVVGLVGTIYALQEFLWDRLKADMIERTAEEADIVAVTPFDVILLQVKIGAVIGILLALPFLIYYSRDALRERDLWPADRVPLWKLWSLLLIAIGLFVGGILYSYNLFFPLMFDFLAENADAAGFRPDYSITKWVGFVALLGFSFGLAAQLPLFMSALSYTGIVPYETFRDRWRVAVVLIFGFGALFSPPDPFTQVMWALPLVGLYVVSLGISKILVLTKRAGEEVGAKSVARTRWNKLAAGAVVAGGVVYYLLATPAFQYIRAFAAWFPSDRLTGDVARPDLLGLGTETTAIAIAAVFGLVAAVVVLYYYMIQALDVAAAEAGNYGDPTAIDIEPLSAGAVRSAPVQRFQEMEEQEALELAQSAMDDGNPDKAEAILGRWDFAQDTMAGTGEAAEDDDEDDADVVTSTTAGVMNAFTEEETTEDDIGGYYHDIAFILDSLTSKAIWFVGTFMAISGAAFVFLYSGGIGDIRNTFVSNLPPSMRADVTFVNLHPVEHLIFIVKFSAILGAVSVLPLIVYFAWPALKERGFVGGQRGVLGIWSGTVIASMVGGSLVGFTYVAPTVISWLAFDVLQSGMIISYRVAKFGWLVLALTVGIGLLFEIPVTMLLFHRGNIITFQSVQDRWRTVTLGVFVAGALFSPKGIFTMFLVSVPVTIAFLVGLGVLWLYTLGGRRAPEGAEPAD</sequence>
<dbReference type="EMBL" id="CP001688">
    <property type="protein sequence ID" value="ACV47125.1"/>
    <property type="molecule type" value="Genomic_DNA"/>
</dbReference>
<keyword evidence="8" id="KW-1185">Reference proteome</keyword>
<dbReference type="STRING" id="485914.Hmuk_0997"/>
<feature type="region of interest" description="Disordered" evidence="6">
    <location>
        <begin position="1"/>
        <end position="25"/>
    </location>
</feature>
<comment type="function">
    <text evidence="5">Part of the twin-arginine translocation (Tat) system that transports large folded proteins containing a characteristic twin-arginine motif in their signal peptide across membranes.</text>
</comment>
<evidence type="ECO:0000256" key="2">
    <source>
        <dbReference type="ARBA" id="ARBA00022692"/>
    </source>
</evidence>
<dbReference type="Proteomes" id="UP000001746">
    <property type="component" value="Chromosome"/>
</dbReference>
<feature type="transmembrane region" description="Helical" evidence="5">
    <location>
        <begin position="588"/>
        <end position="619"/>
    </location>
</feature>
<gene>
    <name evidence="5" type="primary">tatC</name>
    <name evidence="7" type="ordered locus">Hmuk_0997</name>
</gene>
<comment type="similarity">
    <text evidence="5">Belongs to the TatC family.</text>
</comment>
<keyword evidence="5" id="KW-0811">Translocation</keyword>
<feature type="transmembrane region" description="Helical" evidence="5">
    <location>
        <begin position="290"/>
        <end position="313"/>
    </location>
</feature>
<proteinExistence type="inferred from homology"/>
<dbReference type="KEGG" id="hmu:Hmuk_0997"/>
<feature type="transmembrane region" description="Helical" evidence="5">
    <location>
        <begin position="639"/>
        <end position="662"/>
    </location>
</feature>
<feature type="transmembrane region" description="Helical" evidence="5">
    <location>
        <begin position="696"/>
        <end position="719"/>
    </location>
</feature>
<feature type="compositionally biased region" description="Polar residues" evidence="6">
    <location>
        <begin position="1"/>
        <end position="17"/>
    </location>
</feature>
<evidence type="ECO:0000256" key="3">
    <source>
        <dbReference type="ARBA" id="ARBA00022989"/>
    </source>
</evidence>
<dbReference type="GO" id="GO:0009977">
    <property type="term" value="F:proton motive force dependent protein transmembrane transporter activity"/>
    <property type="evidence" value="ECO:0007669"/>
    <property type="project" value="TreeGrafter"/>
</dbReference>